<dbReference type="GO" id="GO:0005576">
    <property type="term" value="C:extracellular region"/>
    <property type="evidence" value="ECO:0007669"/>
    <property type="project" value="TreeGrafter"/>
</dbReference>
<dbReference type="SUPFAM" id="SSF51445">
    <property type="entry name" value="(Trans)glycosidases"/>
    <property type="match status" value="1"/>
</dbReference>
<name>A0A1B9FYD4_9TREE</name>
<organism evidence="3">
    <name type="scientific">Kwoniella bestiolae CBS 10118</name>
    <dbReference type="NCBI Taxonomy" id="1296100"/>
    <lineage>
        <taxon>Eukaryota</taxon>
        <taxon>Fungi</taxon>
        <taxon>Dikarya</taxon>
        <taxon>Basidiomycota</taxon>
        <taxon>Agaricomycotina</taxon>
        <taxon>Tremellomycetes</taxon>
        <taxon>Tremellales</taxon>
        <taxon>Cryptococcaceae</taxon>
        <taxon>Kwoniella</taxon>
    </lineage>
</organism>
<dbReference type="InterPro" id="IPR017853">
    <property type="entry name" value="GH"/>
</dbReference>
<dbReference type="STRING" id="1296100.A0A1B9FYD4"/>
<dbReference type="SMART" id="SM00636">
    <property type="entry name" value="Glyco_18"/>
    <property type="match status" value="1"/>
</dbReference>
<dbReference type="GO" id="GO:0005975">
    <property type="term" value="P:carbohydrate metabolic process"/>
    <property type="evidence" value="ECO:0007669"/>
    <property type="project" value="InterPro"/>
</dbReference>
<sequence>MFGLFKVLFGIVPFLSYAAGAAVPTDRSCRACDTKTWSGYRNVGYFTNWGIYDPQNYLVTNITVQDFTHINYAFANVDPDNGTVYLDDSEADHQFEYPGDDLEEEGNNLYGNLKQLYLLKKQNRSEEDVRGHTQQNQGIVDITHCLSLRHLKTLLAIGGWTYSPNFANIVDAQWRETFVNTSGSILNGFGFDGLDIDFGEQGPALSELLKSLRGELDQTAVRNGGGYYELTAAVGCGVTGWGGLDTKGMDRYLDFWNLMAYDFSGDWTPTALPASNLYKDPNPANDQNASGSQCVEHYLAEGIDSRKLNLGMPLYGTGFNGTQGTWTNWTDIGGGDYDQPGNYDIKHLPLDGAVMFYNKSLGSVWSYDNSTGHVVSFDTPRLGLEKAKFIMKHQLGGMMYWSIDQDFSRLQADDKPTDRIWPGIWDRLKGYCRKWNYGKVKGMAFTHIQKRSMKTESVESGYAGGWQDWDIWGEWDNLKQWRLHLDDGICLNIGYSLVDTVVTAFEKYGGGLEKTKNNLNYPNSQYDNVRKGMP</sequence>
<accession>A0A1B9FYD4</accession>
<dbReference type="GO" id="GO:0004568">
    <property type="term" value="F:chitinase activity"/>
    <property type="evidence" value="ECO:0007669"/>
    <property type="project" value="TreeGrafter"/>
</dbReference>
<dbReference type="Pfam" id="PF00704">
    <property type="entry name" value="Glyco_hydro_18"/>
    <property type="match status" value="1"/>
</dbReference>
<protein>
    <recommendedName>
        <fullName evidence="2">GH18 domain-containing protein</fullName>
    </recommendedName>
</protein>
<evidence type="ECO:0000313" key="3">
    <source>
        <dbReference type="EMBL" id="OCF23779.1"/>
    </source>
</evidence>
<dbReference type="PROSITE" id="PS51910">
    <property type="entry name" value="GH18_2"/>
    <property type="match status" value="1"/>
</dbReference>
<reference evidence="3" key="1">
    <citation type="submission" date="2013-07" db="EMBL/GenBank/DDBJ databases">
        <title>The Genome Sequence of Cryptococcus bestiolae CBS10118.</title>
        <authorList>
            <consortium name="The Broad Institute Genome Sequencing Platform"/>
            <person name="Cuomo C."/>
            <person name="Litvintseva A."/>
            <person name="Chen Y."/>
            <person name="Heitman J."/>
            <person name="Sun S."/>
            <person name="Springer D."/>
            <person name="Dromer F."/>
            <person name="Young S.K."/>
            <person name="Zeng Q."/>
            <person name="Gargeya S."/>
            <person name="Fitzgerald M."/>
            <person name="Abouelleil A."/>
            <person name="Alvarado L."/>
            <person name="Berlin A.M."/>
            <person name="Chapman S.B."/>
            <person name="Dewar J."/>
            <person name="Goldberg J."/>
            <person name="Griggs A."/>
            <person name="Gujja S."/>
            <person name="Hansen M."/>
            <person name="Howarth C."/>
            <person name="Imamovic A."/>
            <person name="Larimer J."/>
            <person name="McCowan C."/>
            <person name="Murphy C."/>
            <person name="Pearson M."/>
            <person name="Priest M."/>
            <person name="Roberts A."/>
            <person name="Saif S."/>
            <person name="Shea T."/>
            <person name="Sykes S."/>
            <person name="Wortman J."/>
            <person name="Nusbaum C."/>
            <person name="Birren B."/>
        </authorList>
    </citation>
    <scope>NUCLEOTIDE SEQUENCE [LARGE SCALE GENOMIC DNA]</scope>
    <source>
        <strain evidence="3">CBS 10118</strain>
    </source>
</reference>
<feature type="signal peptide" evidence="1">
    <location>
        <begin position="1"/>
        <end position="22"/>
    </location>
</feature>
<evidence type="ECO:0000256" key="1">
    <source>
        <dbReference type="SAM" id="SignalP"/>
    </source>
</evidence>
<dbReference type="Gene3D" id="3.20.20.80">
    <property type="entry name" value="Glycosidases"/>
    <property type="match status" value="1"/>
</dbReference>
<dbReference type="InterPro" id="IPR011583">
    <property type="entry name" value="Chitinase_II/V-like_cat"/>
</dbReference>
<dbReference type="GO" id="GO:0006032">
    <property type="term" value="P:chitin catabolic process"/>
    <property type="evidence" value="ECO:0007669"/>
    <property type="project" value="TreeGrafter"/>
</dbReference>
<feature type="domain" description="GH18" evidence="2">
    <location>
        <begin position="40"/>
        <end position="431"/>
    </location>
</feature>
<gene>
    <name evidence="3" type="ORF">I302_06763</name>
</gene>
<dbReference type="InterPro" id="IPR050314">
    <property type="entry name" value="Glycosyl_Hydrlase_18"/>
</dbReference>
<dbReference type="OrthoDB" id="76388at2759"/>
<dbReference type="PANTHER" id="PTHR11177">
    <property type="entry name" value="CHITINASE"/>
    <property type="match status" value="1"/>
</dbReference>
<dbReference type="GO" id="GO:0008061">
    <property type="term" value="F:chitin binding"/>
    <property type="evidence" value="ECO:0007669"/>
    <property type="project" value="InterPro"/>
</dbReference>
<dbReference type="EMBL" id="KI894023">
    <property type="protein sequence ID" value="OCF23779.1"/>
    <property type="molecule type" value="Genomic_DNA"/>
</dbReference>
<dbReference type="VEuPathDB" id="FungiDB:I302_06763"/>
<dbReference type="SUPFAM" id="SSF54556">
    <property type="entry name" value="Chitinase insertion domain"/>
    <property type="match status" value="1"/>
</dbReference>
<feature type="chain" id="PRO_5008626551" description="GH18 domain-containing protein" evidence="1">
    <location>
        <begin position="23"/>
        <end position="534"/>
    </location>
</feature>
<dbReference type="PANTHER" id="PTHR11177:SF317">
    <property type="entry name" value="CHITINASE 12-RELATED"/>
    <property type="match status" value="1"/>
</dbReference>
<reference evidence="3" key="2">
    <citation type="submission" date="2014-01" db="EMBL/GenBank/DDBJ databases">
        <title>Evolution of pathogenesis and genome organization in the Tremellales.</title>
        <authorList>
            <person name="Cuomo C."/>
            <person name="Litvintseva A."/>
            <person name="Heitman J."/>
            <person name="Chen Y."/>
            <person name="Sun S."/>
            <person name="Springer D."/>
            <person name="Dromer F."/>
            <person name="Young S."/>
            <person name="Zeng Q."/>
            <person name="Chapman S."/>
            <person name="Gujja S."/>
            <person name="Saif S."/>
            <person name="Birren B."/>
        </authorList>
    </citation>
    <scope>NUCLEOTIDE SEQUENCE</scope>
    <source>
        <strain evidence="3">CBS 10118</strain>
    </source>
</reference>
<dbReference type="InterPro" id="IPR001223">
    <property type="entry name" value="Glyco_hydro18_cat"/>
</dbReference>
<keyword evidence="1" id="KW-0732">Signal</keyword>
<evidence type="ECO:0000259" key="2">
    <source>
        <dbReference type="PROSITE" id="PS51910"/>
    </source>
</evidence>
<dbReference type="Gene3D" id="3.10.50.10">
    <property type="match status" value="1"/>
</dbReference>
<dbReference type="AlphaFoldDB" id="A0A1B9FYD4"/>
<dbReference type="InterPro" id="IPR029070">
    <property type="entry name" value="Chitinase_insertion_sf"/>
</dbReference>
<proteinExistence type="predicted"/>